<dbReference type="InterPro" id="IPR003602">
    <property type="entry name" value="Topo_IA_DNA-bd_dom"/>
</dbReference>
<dbReference type="NCBIfam" id="TIGR01051">
    <property type="entry name" value="topA_bact"/>
    <property type="match status" value="1"/>
</dbReference>
<dbReference type="PROSITE" id="PS00396">
    <property type="entry name" value="TOPO_IA_1"/>
    <property type="match status" value="1"/>
</dbReference>
<feature type="site" description="Interaction with DNA" evidence="10">
    <location>
        <position position="48"/>
    </location>
</feature>
<keyword evidence="7 10" id="KW-0799">Topoisomerase</keyword>
<evidence type="ECO:0000259" key="11">
    <source>
        <dbReference type="PROSITE" id="PS50880"/>
    </source>
</evidence>
<dbReference type="PANTHER" id="PTHR42785:SF1">
    <property type="entry name" value="DNA TOPOISOMERASE"/>
    <property type="match status" value="1"/>
</dbReference>
<organism evidence="13 14">
    <name type="scientific">Candidatus Avitreponema avistercoris</name>
    <dbReference type="NCBI Taxonomy" id="2840705"/>
    <lineage>
        <taxon>Bacteria</taxon>
        <taxon>Pseudomonadati</taxon>
        <taxon>Spirochaetota</taxon>
        <taxon>Spirochaetia</taxon>
        <taxon>Spirochaetales</taxon>
        <taxon>Candidatus Avitreponema</taxon>
    </lineage>
</organism>
<comment type="function">
    <text evidence="10">Releases the supercoiling and torsional tension of DNA, which is introduced during the DNA replication and transcription, by transiently cleaving and rejoining one strand of the DNA duplex. Introduces a single-strand break via transesterification at a target site in duplex DNA. The scissile phosphodiester is attacked by the catalytic tyrosine of the enzyme, resulting in the formation of a DNA-(5'-phosphotyrosyl)-enzyme intermediate and the expulsion of a 3'-OH DNA strand. The free DNA strand then undergoes passage around the unbroken strand, thus removing DNA supercoils. Finally, in the religation step, the DNA 3'-OH attacks the covalent intermediate to expel the active-site tyrosine and restore the DNA phosphodiester backbone.</text>
</comment>
<evidence type="ECO:0000256" key="3">
    <source>
        <dbReference type="ARBA" id="ARBA00022723"/>
    </source>
</evidence>
<dbReference type="Proteomes" id="UP000823616">
    <property type="component" value="Unassembled WGS sequence"/>
</dbReference>
<evidence type="ECO:0000256" key="5">
    <source>
        <dbReference type="ARBA" id="ARBA00022833"/>
    </source>
</evidence>
<dbReference type="InterPro" id="IPR013497">
    <property type="entry name" value="Topo_IA_cen"/>
</dbReference>
<dbReference type="SMART" id="SM00436">
    <property type="entry name" value="TOP1Bc"/>
    <property type="match status" value="1"/>
</dbReference>
<dbReference type="InterPro" id="IPR013498">
    <property type="entry name" value="Topo_IA_Znf"/>
</dbReference>
<evidence type="ECO:0000256" key="6">
    <source>
        <dbReference type="ARBA" id="ARBA00022842"/>
    </source>
</evidence>
<feature type="region of interest" description="Interaction with DNA" evidence="10">
    <location>
        <begin position="179"/>
        <end position="184"/>
    </location>
</feature>
<dbReference type="EC" id="5.6.2.1" evidence="10"/>
<evidence type="ECO:0000256" key="9">
    <source>
        <dbReference type="ARBA" id="ARBA00023235"/>
    </source>
</evidence>
<accession>A0A9D9HGL0</accession>
<dbReference type="SUPFAM" id="SSF57783">
    <property type="entry name" value="Zinc beta-ribbon"/>
    <property type="match status" value="1"/>
</dbReference>
<feature type="active site" description="O-(5'-phospho-DNA)-tyrosine intermediate" evidence="10">
    <location>
        <position position="313"/>
    </location>
</feature>
<keyword evidence="4" id="KW-0863">Zinc-finger</keyword>
<dbReference type="Pfam" id="PF01396">
    <property type="entry name" value="Zn_ribbon_Top1"/>
    <property type="match status" value="3"/>
</dbReference>
<keyword evidence="9 10" id="KW-0413">Isomerase</keyword>
<dbReference type="InterPro" id="IPR003601">
    <property type="entry name" value="Topo_IA_2"/>
</dbReference>
<dbReference type="GO" id="GO:0003917">
    <property type="term" value="F:DNA topoisomerase type I (single strand cut, ATP-independent) activity"/>
    <property type="evidence" value="ECO:0007669"/>
    <property type="project" value="UniProtKB-UniRule"/>
</dbReference>
<dbReference type="PRINTS" id="PR00417">
    <property type="entry name" value="PRTPISMRASEI"/>
</dbReference>
<reference evidence="13" key="2">
    <citation type="journal article" date="2021" name="PeerJ">
        <title>Extensive microbial diversity within the chicken gut microbiome revealed by metagenomics and culture.</title>
        <authorList>
            <person name="Gilroy R."/>
            <person name="Ravi A."/>
            <person name="Getino M."/>
            <person name="Pursley I."/>
            <person name="Horton D.L."/>
            <person name="Alikhan N.F."/>
            <person name="Baker D."/>
            <person name="Gharbi K."/>
            <person name="Hall N."/>
            <person name="Watson M."/>
            <person name="Adriaenssens E.M."/>
            <person name="Foster-Nyarko E."/>
            <person name="Jarju S."/>
            <person name="Secka A."/>
            <person name="Antonio M."/>
            <person name="Oren A."/>
            <person name="Chaudhuri R.R."/>
            <person name="La Ragione R."/>
            <person name="Hildebrand F."/>
            <person name="Pallen M.J."/>
        </authorList>
    </citation>
    <scope>NUCLEOTIDE SEQUENCE</scope>
    <source>
        <strain evidence="13">B3-4054</strain>
    </source>
</reference>
<evidence type="ECO:0000256" key="8">
    <source>
        <dbReference type="ARBA" id="ARBA00023125"/>
    </source>
</evidence>
<dbReference type="InterPro" id="IPR028612">
    <property type="entry name" value="Topoisom_1_IA"/>
</dbReference>
<dbReference type="InterPro" id="IPR013825">
    <property type="entry name" value="Topo_IA_cen_sub2"/>
</dbReference>
<sequence length="716" mass="81405">MAGKSAKKSTEKKEKEQQTLVIVESPAKAKTIEKYLGAGYTVKASMGHLIDLPKSRMAIDIEHNFQPEYITVRGRAKLLRELQSDAKKSAQVLLASDNDREGEAIAWHLRRAILAKNNVPIHRIVFNEITPVAIRDAVKHPMEIDESKVNAQKARRVLDRLVGYNLSPLLWKKVKNGLSAGRVQSVALRLICEREVEVENFIPEEYWTLDADFKKGRTQFTAQLVSYDGKKPDMKNEETVKEIIGKIRSGTFTVSDVKMSEKTIRPKPPFTTSKLQQVAANRLNFTSRKTMQIAQQLYEGVNIGSDRVGLITYMRTDSVRISPVALEDVRGFLAEKFPQDLPDAPVVYSVEKKAQDAHEAIRPTYVRYTPDSVKDYLTKEQLKLYTIIWERFVSSQMKNARTRTSAFEISSGSAVFRVNSTKVVEKGFYRVMKLLVSRDEKDKVLPEMKPGEEVAVLDFHSEQHFTQGPARYTDASIVKMLEEKGIGRPSTYAPIISVLIDRYYVSRANRQLVPTQLGRIINDILVQYFPDVIDVNFTASVENELDQVEEDKVSWPDMIGGFFFPFKKQVDVVMEQLDSMKGTLDEKTDYVCELCGKPMLKKLGRFGFFLACSGFPECRNTRSIPLAKCPRPGCGGDIVARRIKGRSKEFYGCTNYPECDFISHFKPINAYCPKCGQFLVEKYDKKNGTFKSCINPECDYLHTQDDEVFAAERKEE</sequence>
<dbReference type="InterPro" id="IPR005733">
    <property type="entry name" value="TopoI_bac-type"/>
</dbReference>
<proteinExistence type="inferred from homology"/>
<dbReference type="Gene3D" id="1.10.290.10">
    <property type="entry name" value="Topoisomerase I, domain 4"/>
    <property type="match status" value="1"/>
</dbReference>
<protein>
    <recommendedName>
        <fullName evidence="10">DNA topoisomerase 1</fullName>
        <ecNumber evidence="10">5.6.2.1</ecNumber>
    </recommendedName>
    <alternativeName>
        <fullName evidence="10">DNA topoisomerase I</fullName>
    </alternativeName>
</protein>
<feature type="site" description="Interaction with DNA" evidence="10">
    <location>
        <position position="155"/>
    </location>
</feature>
<dbReference type="GO" id="GO:0008270">
    <property type="term" value="F:zinc ion binding"/>
    <property type="evidence" value="ECO:0007669"/>
    <property type="project" value="UniProtKB-KW"/>
</dbReference>
<dbReference type="Pfam" id="PF01131">
    <property type="entry name" value="Topoisom_bac"/>
    <property type="match status" value="1"/>
</dbReference>
<feature type="site" description="Interaction with DNA" evidence="10">
    <location>
        <position position="315"/>
    </location>
</feature>
<dbReference type="InterPro" id="IPR006171">
    <property type="entry name" value="TOPRIM_dom"/>
</dbReference>
<dbReference type="Gene3D" id="3.30.65.10">
    <property type="entry name" value="Bacterial Topoisomerase I, domain 1"/>
    <property type="match status" value="2"/>
</dbReference>
<dbReference type="Pfam" id="PF01751">
    <property type="entry name" value="Toprim"/>
    <property type="match status" value="1"/>
</dbReference>
<feature type="site" description="Interaction with DNA" evidence="10">
    <location>
        <position position="164"/>
    </location>
</feature>
<evidence type="ECO:0000259" key="12">
    <source>
        <dbReference type="PROSITE" id="PS52039"/>
    </source>
</evidence>
<dbReference type="InterPro" id="IPR023406">
    <property type="entry name" value="Topo_IA_AS"/>
</dbReference>
<evidence type="ECO:0000313" key="14">
    <source>
        <dbReference type="Proteomes" id="UP000823616"/>
    </source>
</evidence>
<dbReference type="CDD" id="cd03363">
    <property type="entry name" value="TOPRIM_TopoIA_TopoI"/>
    <property type="match status" value="1"/>
</dbReference>
<feature type="site" description="Interaction with DNA" evidence="10">
    <location>
        <position position="156"/>
    </location>
</feature>
<dbReference type="Gene3D" id="3.40.50.140">
    <property type="match status" value="1"/>
</dbReference>
<dbReference type="HAMAP" id="MF_00952">
    <property type="entry name" value="Topoisom_1_prok"/>
    <property type="match status" value="1"/>
</dbReference>
<dbReference type="EMBL" id="JADIMS010000107">
    <property type="protein sequence ID" value="MBO8450616.1"/>
    <property type="molecule type" value="Genomic_DNA"/>
</dbReference>
<dbReference type="GO" id="GO:0003677">
    <property type="term" value="F:DNA binding"/>
    <property type="evidence" value="ECO:0007669"/>
    <property type="project" value="UniProtKB-KW"/>
</dbReference>
<dbReference type="PANTHER" id="PTHR42785">
    <property type="entry name" value="DNA TOPOISOMERASE, TYPE IA, CORE"/>
    <property type="match status" value="1"/>
</dbReference>
<dbReference type="SMART" id="SM00437">
    <property type="entry name" value="TOP1Ac"/>
    <property type="match status" value="1"/>
</dbReference>
<dbReference type="PROSITE" id="PS52039">
    <property type="entry name" value="TOPO_IA_2"/>
    <property type="match status" value="1"/>
</dbReference>
<comment type="subunit">
    <text evidence="10">Monomer.</text>
</comment>
<dbReference type="GO" id="GO:0006265">
    <property type="term" value="P:DNA topological change"/>
    <property type="evidence" value="ECO:0007669"/>
    <property type="project" value="UniProtKB-UniRule"/>
</dbReference>
<comment type="catalytic activity">
    <reaction evidence="1 10">
        <text>ATP-independent breakage of single-stranded DNA, followed by passage and rejoining.</text>
        <dbReference type="EC" id="5.6.2.1"/>
    </reaction>
</comment>
<dbReference type="CDD" id="cd00186">
    <property type="entry name" value="TOP1Ac"/>
    <property type="match status" value="1"/>
</dbReference>
<feature type="domain" description="Topo IA-type catalytic" evidence="12">
    <location>
        <begin position="145"/>
        <end position="570"/>
    </location>
</feature>
<evidence type="ECO:0000256" key="1">
    <source>
        <dbReference type="ARBA" id="ARBA00000213"/>
    </source>
</evidence>
<dbReference type="InterPro" id="IPR000380">
    <property type="entry name" value="Topo_IA"/>
</dbReference>
<keyword evidence="5" id="KW-0862">Zinc</keyword>
<evidence type="ECO:0000313" key="13">
    <source>
        <dbReference type="EMBL" id="MBO8450616.1"/>
    </source>
</evidence>
<feature type="site" description="Interaction with DNA" evidence="10">
    <location>
        <position position="171"/>
    </location>
</feature>
<reference evidence="13" key="1">
    <citation type="submission" date="2020-10" db="EMBL/GenBank/DDBJ databases">
        <authorList>
            <person name="Gilroy R."/>
        </authorList>
    </citation>
    <scope>NUCLEOTIDE SEQUENCE</scope>
    <source>
        <strain evidence="13">B3-4054</strain>
    </source>
</reference>
<dbReference type="AlphaFoldDB" id="A0A9D9HGL0"/>
<comment type="caution">
    <text evidence="13">The sequence shown here is derived from an EMBL/GenBank/DDBJ whole genome shotgun (WGS) entry which is preliminary data.</text>
</comment>
<dbReference type="InterPro" id="IPR023405">
    <property type="entry name" value="Topo_IA_core_domain"/>
</dbReference>
<dbReference type="InterPro" id="IPR013826">
    <property type="entry name" value="Topo_IA_cen_sub3"/>
</dbReference>
<evidence type="ECO:0000256" key="2">
    <source>
        <dbReference type="ARBA" id="ARBA00009446"/>
    </source>
</evidence>
<dbReference type="Gene3D" id="2.70.20.10">
    <property type="entry name" value="Topoisomerase I, domain 3"/>
    <property type="match status" value="1"/>
</dbReference>
<evidence type="ECO:0000256" key="10">
    <source>
        <dbReference type="HAMAP-Rule" id="MF_00952"/>
    </source>
</evidence>
<keyword evidence="6" id="KW-0460">Magnesium</keyword>
<name>A0A9D9HGL0_9SPIR</name>
<gene>
    <name evidence="10 13" type="primary">topA</name>
    <name evidence="13" type="ORF">IAA96_05865</name>
</gene>
<evidence type="ECO:0000256" key="7">
    <source>
        <dbReference type="ARBA" id="ARBA00023029"/>
    </source>
</evidence>
<dbReference type="SUPFAM" id="SSF56712">
    <property type="entry name" value="Prokaryotic type I DNA topoisomerase"/>
    <property type="match status" value="1"/>
</dbReference>
<keyword evidence="8 10" id="KW-0238">DNA-binding</keyword>
<comment type="similarity">
    <text evidence="2 10">Belongs to the type IA topoisomerase family.</text>
</comment>
<keyword evidence="3" id="KW-0479">Metal-binding</keyword>
<dbReference type="GO" id="GO:0005694">
    <property type="term" value="C:chromosome"/>
    <property type="evidence" value="ECO:0007669"/>
    <property type="project" value="InterPro"/>
</dbReference>
<dbReference type="InterPro" id="IPR013824">
    <property type="entry name" value="Topo_IA_cen_sub1"/>
</dbReference>
<evidence type="ECO:0000256" key="4">
    <source>
        <dbReference type="ARBA" id="ARBA00022771"/>
    </source>
</evidence>
<dbReference type="PROSITE" id="PS50880">
    <property type="entry name" value="TOPRIM"/>
    <property type="match status" value="1"/>
</dbReference>
<feature type="site" description="Interaction with DNA" evidence="10">
    <location>
        <position position="159"/>
    </location>
</feature>
<feature type="domain" description="Toprim" evidence="11">
    <location>
        <begin position="18"/>
        <end position="129"/>
    </location>
</feature>
<feature type="site" description="Interaction with DNA" evidence="10">
    <location>
        <position position="502"/>
    </location>
</feature>
<dbReference type="Gene3D" id="1.10.460.10">
    <property type="entry name" value="Topoisomerase I, domain 2"/>
    <property type="match status" value="1"/>
</dbReference>
<dbReference type="SMART" id="SM00493">
    <property type="entry name" value="TOPRIM"/>
    <property type="match status" value="1"/>
</dbReference>
<dbReference type="InterPro" id="IPR034149">
    <property type="entry name" value="TOPRIM_TopoI"/>
</dbReference>